<dbReference type="GeneID" id="99684147"/>
<gene>
    <name evidence="2" type="ORF">EV684_10356</name>
</gene>
<comment type="caution">
    <text evidence="2">The sequence shown here is derived from an EMBL/GenBank/DDBJ whole genome shotgun (WGS) entry which is preliminary data.</text>
</comment>
<dbReference type="AlphaFoldDB" id="A0A4R2MBX3"/>
<dbReference type="InterPro" id="IPR019734">
    <property type="entry name" value="TPR_rpt"/>
</dbReference>
<protein>
    <submittedName>
        <fullName evidence="2">Tfp pilus assembly protein PilF</fullName>
    </submittedName>
</protein>
<dbReference type="EMBL" id="SLXD01000003">
    <property type="protein sequence ID" value="TCP03811.1"/>
    <property type="molecule type" value="Genomic_DNA"/>
</dbReference>
<keyword evidence="1" id="KW-0802">TPR repeat</keyword>
<dbReference type="Pfam" id="PF01075">
    <property type="entry name" value="Glyco_transf_9"/>
    <property type="match status" value="1"/>
</dbReference>
<reference evidence="2 3" key="1">
    <citation type="submission" date="2019-03" db="EMBL/GenBank/DDBJ databases">
        <title>Genomic Encyclopedia of Type Strains, Phase IV (KMG-IV): sequencing the most valuable type-strain genomes for metagenomic binning, comparative biology and taxonomic classification.</title>
        <authorList>
            <person name="Goeker M."/>
        </authorList>
    </citation>
    <scope>NUCLEOTIDE SEQUENCE [LARGE SCALE GENOMIC DNA]</scope>
    <source>
        <strain evidence="2 3">DSM 1709</strain>
    </source>
</reference>
<dbReference type="Proteomes" id="UP000295106">
    <property type="component" value="Unassembled WGS sequence"/>
</dbReference>
<evidence type="ECO:0000313" key="2">
    <source>
        <dbReference type="EMBL" id="TCP03811.1"/>
    </source>
</evidence>
<dbReference type="InterPro" id="IPR052943">
    <property type="entry name" value="TMTC_O-mannosyl-trnsfr"/>
</dbReference>
<dbReference type="InterPro" id="IPR011990">
    <property type="entry name" value="TPR-like_helical_dom_sf"/>
</dbReference>
<dbReference type="SUPFAM" id="SSF48452">
    <property type="entry name" value="TPR-like"/>
    <property type="match status" value="1"/>
</dbReference>
<dbReference type="PANTHER" id="PTHR44809:SF1">
    <property type="entry name" value="PROTEIN O-MANNOSYL-TRANSFERASE TMTC1"/>
    <property type="match status" value="1"/>
</dbReference>
<dbReference type="RefSeq" id="WP_132645273.1">
    <property type="nucleotide sequence ID" value="NZ_CP181386.1"/>
</dbReference>
<feature type="repeat" description="TPR" evidence="1">
    <location>
        <begin position="73"/>
        <end position="106"/>
    </location>
</feature>
<feature type="repeat" description="TPR" evidence="1">
    <location>
        <begin position="39"/>
        <end position="72"/>
    </location>
</feature>
<proteinExistence type="predicted"/>
<dbReference type="OrthoDB" id="9814129at2"/>
<name>A0A4R2MBX3_RUBGE</name>
<evidence type="ECO:0000313" key="3">
    <source>
        <dbReference type="Proteomes" id="UP000295106"/>
    </source>
</evidence>
<dbReference type="SUPFAM" id="SSF53756">
    <property type="entry name" value="UDP-Glycosyltransferase/glycogen phosphorylase"/>
    <property type="match status" value="1"/>
</dbReference>
<dbReference type="Gene3D" id="3.40.50.2000">
    <property type="entry name" value="Glycogen Phosphorylase B"/>
    <property type="match status" value="1"/>
</dbReference>
<dbReference type="Pfam" id="PF14559">
    <property type="entry name" value="TPR_19"/>
    <property type="match status" value="1"/>
</dbReference>
<dbReference type="InterPro" id="IPR002201">
    <property type="entry name" value="Glyco_trans_9"/>
</dbReference>
<dbReference type="PANTHER" id="PTHR44809">
    <property type="match status" value="1"/>
</dbReference>
<dbReference type="PROSITE" id="PS50005">
    <property type="entry name" value="TPR"/>
    <property type="match status" value="2"/>
</dbReference>
<dbReference type="GO" id="GO:0016757">
    <property type="term" value="F:glycosyltransferase activity"/>
    <property type="evidence" value="ECO:0007669"/>
    <property type="project" value="InterPro"/>
</dbReference>
<evidence type="ECO:0000256" key="1">
    <source>
        <dbReference type="PROSITE-ProRule" id="PRU00339"/>
    </source>
</evidence>
<dbReference type="Gene3D" id="1.25.40.10">
    <property type="entry name" value="Tetratricopeptide repeat domain"/>
    <property type="match status" value="1"/>
</dbReference>
<accession>A0A4R2MBX3</accession>
<sequence>MSAAAESLFAQGTRAFADGDLAAAEAALREAIALQPTLAEAHANLALTLERRGRADEAEAAYREALAQAPQAAPIWNLLGTLLLTRRRRLDAEVALTRAVSLDPDSPAGWTHLGLLYAATGLDRLAEGCHRRALELDAGHVDAALNLATLLLRQGRWDEGWTLFDGRRWSGALAARLPMPRWAGEPLAGRSLLIGTEAGLGDMIQFVRYAAIAKAAGAGRVGVLAYAPLVRLLAGADGVDEVVPLSADITAGDWDLWVPPMSLPRHLGTRVDTVPAMLPYLRPDPALVVHWRGVLGDAGGRRRIGLVWRGNPRFETDAWRSLPSLAELAPLATLPGVQLVSLQKGAGEDEAAAPPFALLDPMPAVADLADTAAIIENLDLVVSVDTAVAHLAGALGTPCALLLPDFNVDWRWLEGRADTPWYPGVMRLFRRPAAGRWADAVAELQAELEAALAA</sequence>
<organism evidence="2 3">
    <name type="scientific">Rubrivivax gelatinosus</name>
    <name type="common">Rhodocyclus gelatinosus</name>
    <name type="synonym">Rhodopseudomonas gelatinosa</name>
    <dbReference type="NCBI Taxonomy" id="28068"/>
    <lineage>
        <taxon>Bacteria</taxon>
        <taxon>Pseudomonadati</taxon>
        <taxon>Pseudomonadota</taxon>
        <taxon>Betaproteobacteria</taxon>
        <taxon>Burkholderiales</taxon>
        <taxon>Sphaerotilaceae</taxon>
        <taxon>Rubrivivax</taxon>
    </lineage>
</organism>
<dbReference type="SMART" id="SM00028">
    <property type="entry name" value="TPR"/>
    <property type="match status" value="4"/>
</dbReference>